<dbReference type="GO" id="GO:0005829">
    <property type="term" value="C:cytosol"/>
    <property type="evidence" value="ECO:0007669"/>
    <property type="project" value="TreeGrafter"/>
</dbReference>
<keyword evidence="9 12" id="KW-0030">Aminoacyl-tRNA synthetase</keyword>
<keyword evidence="17" id="KW-1185">Reference proteome</keyword>
<dbReference type="STRING" id="1469948.GCA_000732725_00204"/>
<comment type="caution">
    <text evidence="16">The sequence shown here is derived from an EMBL/GenBank/DDBJ whole genome shotgun (WGS) entry which is preliminary data.</text>
</comment>
<dbReference type="InterPro" id="IPR009080">
    <property type="entry name" value="tRNAsynth_Ia_anticodon-bd"/>
</dbReference>
<sequence length="893" mass="103200">MSKELAKTYDPKGIEDKLYQKWLDKKYFHAEVDRSKKPFTIVIPPPNITGQLHMGHALDNTMQDILIRFKRMQGYNALWQPGTDHASIATEVKIIEKMKAEGIDKNDLGREGFLERAWEWKKEYGGRIIGQLKKLGSSCDWDRERFTMDEGCNKAVTEVFCKLHEKGWIYKGSRIINWCPVCNTSISDAEVEYEEQDGHFWHIKYPIMDECGQPSETEFLEFATTRPETMLGDTAVAVNPEDARYKHLIGRKVLLPLINREIPIVGDSYVDVEFGTGVVKITPAHDPNDFEVGKRHSLPEINIMNDDATINANGGKFEGLDRYEARKAIVAELDEMGLLGKVEDYSHNVGTHDRCKTTIEPLIKKQWFVKMDELVKPAVEAVKTGEIKLVPERMEKTYFNWTDNIRDWCISRQLWWGHRIPAYYCDKCGETVVAKAAPATCPKCGSQHFTQDPDTLDTWFSSALWPFSTLGWPEKTEDLDYFYPTDVLVTGYDIIFFWVIRMIFSGYEQMGEKPFNTVLFHGLIRDSQGRKMSKSLGNGIDPLEIIEQYGADALRLTLVTGNAPGNDMRFYYERVESSRNFANKVWNASRFIMMNMEGKNESRIADESEALFESLQPVDKWILSKLNRLIKEATDNMENFELGIAVQKVYDFIWDEFCDWYIEMVKPRLYNSDDEASQNAALWTLKTVLINALKLLHPYMPFLTEEIFCSLQTKEESIMISSWPVYKEEWSYTKEEKDIETIKEAVRGIRNIRTQMNVAPSRKAKVYVVSEKEDILTTFEEGRLFFSSLAYASETMLQKDKQGIEDDAVSVMIPNAALYIPFAELVDLGQEIERLEKEEKRLQSELNRVNGMLSNEKFISKAPADKIAEEKEKLEKYTQMRQQVVLRLQQLQK</sequence>
<dbReference type="PRINTS" id="PR00986">
    <property type="entry name" value="TRNASYNTHVAL"/>
</dbReference>
<dbReference type="FunFam" id="3.40.50.620:FF:000098">
    <property type="entry name" value="Valine--tRNA ligase"/>
    <property type="match status" value="1"/>
</dbReference>
<evidence type="ECO:0000256" key="6">
    <source>
        <dbReference type="ARBA" id="ARBA00022840"/>
    </source>
</evidence>
<dbReference type="FunFam" id="3.40.50.620:FF:000032">
    <property type="entry name" value="Valine--tRNA ligase"/>
    <property type="match status" value="1"/>
</dbReference>
<comment type="domain">
    <text evidence="12">ValRS has two distinct active sites: one for aminoacylation and one for editing. The misactivated threonine is translocated from the active site to the editing site.</text>
</comment>
<dbReference type="GO" id="GO:0004832">
    <property type="term" value="F:valine-tRNA ligase activity"/>
    <property type="evidence" value="ECO:0007669"/>
    <property type="project" value="UniProtKB-UniRule"/>
</dbReference>
<accession>A0A4R1R4P6</accession>
<evidence type="ECO:0000256" key="3">
    <source>
        <dbReference type="ARBA" id="ARBA00022490"/>
    </source>
</evidence>
<dbReference type="GO" id="GO:0005524">
    <property type="term" value="F:ATP binding"/>
    <property type="evidence" value="ECO:0007669"/>
    <property type="project" value="UniProtKB-UniRule"/>
</dbReference>
<dbReference type="Proteomes" id="UP000295718">
    <property type="component" value="Unassembled WGS sequence"/>
</dbReference>
<protein>
    <recommendedName>
        <fullName evidence="12">Valine--tRNA ligase</fullName>
        <ecNumber evidence="12">6.1.1.9</ecNumber>
    </recommendedName>
    <alternativeName>
        <fullName evidence="12">Valyl-tRNA synthetase</fullName>
        <shortName evidence="12">ValRS</shortName>
    </alternativeName>
</protein>
<dbReference type="InterPro" id="IPR002300">
    <property type="entry name" value="aa-tRNA-synth_Ia"/>
</dbReference>
<evidence type="ECO:0000313" key="16">
    <source>
        <dbReference type="EMBL" id="TCL60471.1"/>
    </source>
</evidence>
<dbReference type="CDD" id="cd07962">
    <property type="entry name" value="Anticodon_Ia_Val"/>
    <property type="match status" value="1"/>
</dbReference>
<dbReference type="FunFam" id="1.10.730.10:FF:000014">
    <property type="entry name" value="Valine--tRNA ligase"/>
    <property type="match status" value="1"/>
</dbReference>
<evidence type="ECO:0000256" key="5">
    <source>
        <dbReference type="ARBA" id="ARBA00022741"/>
    </source>
</evidence>
<dbReference type="PROSITE" id="PS00178">
    <property type="entry name" value="AA_TRNA_LIGASE_I"/>
    <property type="match status" value="1"/>
</dbReference>
<dbReference type="InterPro" id="IPR019499">
    <property type="entry name" value="Val-tRNA_synth_tRNA-bd"/>
</dbReference>
<evidence type="ECO:0000259" key="14">
    <source>
        <dbReference type="Pfam" id="PF08264"/>
    </source>
</evidence>
<dbReference type="InterPro" id="IPR002303">
    <property type="entry name" value="Valyl-tRNA_ligase"/>
</dbReference>
<evidence type="ECO:0000256" key="8">
    <source>
        <dbReference type="ARBA" id="ARBA00023054"/>
    </source>
</evidence>
<proteinExistence type="inferred from homology"/>
<feature type="coiled-coil region" evidence="12">
    <location>
        <begin position="825"/>
        <end position="887"/>
    </location>
</feature>
<dbReference type="AlphaFoldDB" id="A0A4R1R4P6"/>
<organism evidence="16 17">
    <name type="scientific">Kineothrix alysoides</name>
    <dbReference type="NCBI Taxonomy" id="1469948"/>
    <lineage>
        <taxon>Bacteria</taxon>
        <taxon>Bacillati</taxon>
        <taxon>Bacillota</taxon>
        <taxon>Clostridia</taxon>
        <taxon>Lachnospirales</taxon>
        <taxon>Lachnospiraceae</taxon>
        <taxon>Kineothrix</taxon>
    </lineage>
</organism>
<dbReference type="InterPro" id="IPR014729">
    <property type="entry name" value="Rossmann-like_a/b/a_fold"/>
</dbReference>
<comment type="domain">
    <text evidence="12">The C-terminal coiled-coil domain is crucial for aminoacylation activity.</text>
</comment>
<feature type="domain" description="Aminoacyl-tRNA synthetase class Ia" evidence="13">
    <location>
        <begin position="17"/>
        <end position="569"/>
    </location>
</feature>
<dbReference type="GO" id="GO:0006438">
    <property type="term" value="P:valyl-tRNA aminoacylation"/>
    <property type="evidence" value="ECO:0007669"/>
    <property type="project" value="UniProtKB-UniRule"/>
</dbReference>
<keyword evidence="5 12" id="KW-0547">Nucleotide-binding</keyword>
<reference evidence="16 17" key="1">
    <citation type="submission" date="2019-03" db="EMBL/GenBank/DDBJ databases">
        <title>Genomic Encyclopedia of Type Strains, Phase IV (KMG-IV): sequencing the most valuable type-strain genomes for metagenomic binning, comparative biology and taxonomic classification.</title>
        <authorList>
            <person name="Goeker M."/>
        </authorList>
    </citation>
    <scope>NUCLEOTIDE SEQUENCE [LARGE SCALE GENOMIC DNA]</scope>
    <source>
        <strain evidence="16 17">DSM 100556</strain>
    </source>
</reference>
<dbReference type="GO" id="GO:0002161">
    <property type="term" value="F:aminoacyl-tRNA deacylase activity"/>
    <property type="evidence" value="ECO:0007669"/>
    <property type="project" value="InterPro"/>
</dbReference>
<feature type="domain" description="Valyl-tRNA synthetase tRNA-binding arm" evidence="15">
    <location>
        <begin position="827"/>
        <end position="892"/>
    </location>
</feature>
<dbReference type="InterPro" id="IPR009008">
    <property type="entry name" value="Val/Leu/Ile-tRNA-synth_edit"/>
</dbReference>
<evidence type="ECO:0000259" key="13">
    <source>
        <dbReference type="Pfam" id="PF00133"/>
    </source>
</evidence>
<dbReference type="SUPFAM" id="SSF52374">
    <property type="entry name" value="Nucleotidylyl transferase"/>
    <property type="match status" value="1"/>
</dbReference>
<dbReference type="PANTHER" id="PTHR11946">
    <property type="entry name" value="VALYL-TRNA SYNTHETASES"/>
    <property type="match status" value="1"/>
</dbReference>
<dbReference type="NCBIfam" id="NF004349">
    <property type="entry name" value="PRK05729.1"/>
    <property type="match status" value="1"/>
</dbReference>
<evidence type="ECO:0000313" key="17">
    <source>
        <dbReference type="Proteomes" id="UP000295718"/>
    </source>
</evidence>
<keyword evidence="7 12" id="KW-0648">Protein biosynthesis</keyword>
<dbReference type="Gene3D" id="3.40.50.620">
    <property type="entry name" value="HUPs"/>
    <property type="match status" value="2"/>
</dbReference>
<dbReference type="InterPro" id="IPR033705">
    <property type="entry name" value="Anticodon_Ia_Val"/>
</dbReference>
<feature type="short sequence motif" description="'HIGH' region" evidence="12">
    <location>
        <begin position="46"/>
        <end position="56"/>
    </location>
</feature>
<evidence type="ECO:0000256" key="4">
    <source>
        <dbReference type="ARBA" id="ARBA00022598"/>
    </source>
</evidence>
<evidence type="ECO:0000256" key="1">
    <source>
        <dbReference type="ARBA" id="ARBA00004496"/>
    </source>
</evidence>
<feature type="binding site" evidence="12">
    <location>
        <position position="534"/>
    </location>
    <ligand>
        <name>ATP</name>
        <dbReference type="ChEBI" id="CHEBI:30616"/>
    </ligand>
</feature>
<comment type="function">
    <text evidence="12">Catalyzes the attachment of valine to tRNA(Val). As ValRS can inadvertently accommodate and process structurally similar amino acids such as threonine, to avoid such errors, it has a 'posttransfer' editing activity that hydrolyzes mischarged Thr-tRNA(Val) in a tRNA-dependent manner.</text>
</comment>
<keyword evidence="6 12" id="KW-0067">ATP-binding</keyword>
<evidence type="ECO:0000256" key="2">
    <source>
        <dbReference type="ARBA" id="ARBA00011245"/>
    </source>
</evidence>
<dbReference type="NCBIfam" id="TIGR00422">
    <property type="entry name" value="valS"/>
    <property type="match status" value="1"/>
</dbReference>
<comment type="subcellular location">
    <subcellularLocation>
        <location evidence="1 12">Cytoplasm</location>
    </subcellularLocation>
</comment>
<evidence type="ECO:0000256" key="10">
    <source>
        <dbReference type="ARBA" id="ARBA00047552"/>
    </source>
</evidence>
<keyword evidence="4 12" id="KW-0436">Ligase</keyword>
<evidence type="ECO:0000256" key="12">
    <source>
        <dbReference type="HAMAP-Rule" id="MF_02004"/>
    </source>
</evidence>
<dbReference type="HAMAP" id="MF_02004">
    <property type="entry name" value="Val_tRNA_synth_type1"/>
    <property type="match status" value="1"/>
</dbReference>
<dbReference type="SUPFAM" id="SSF47323">
    <property type="entry name" value="Anticodon-binding domain of a subclass of class I aminoacyl-tRNA synthetases"/>
    <property type="match status" value="1"/>
</dbReference>
<feature type="domain" description="Methionyl/Valyl/Leucyl/Isoleucyl-tRNA synthetase anticodon-binding" evidence="14">
    <location>
        <begin position="619"/>
        <end position="767"/>
    </location>
</feature>
<dbReference type="EC" id="6.1.1.9" evidence="12"/>
<comment type="subunit">
    <text evidence="2 12">Monomer.</text>
</comment>
<comment type="catalytic activity">
    <reaction evidence="10 12">
        <text>tRNA(Val) + L-valine + ATP = L-valyl-tRNA(Val) + AMP + diphosphate</text>
        <dbReference type="Rhea" id="RHEA:10704"/>
        <dbReference type="Rhea" id="RHEA-COMP:9672"/>
        <dbReference type="Rhea" id="RHEA-COMP:9708"/>
        <dbReference type="ChEBI" id="CHEBI:30616"/>
        <dbReference type="ChEBI" id="CHEBI:33019"/>
        <dbReference type="ChEBI" id="CHEBI:57762"/>
        <dbReference type="ChEBI" id="CHEBI:78442"/>
        <dbReference type="ChEBI" id="CHEBI:78537"/>
        <dbReference type="ChEBI" id="CHEBI:456215"/>
        <dbReference type="EC" id="6.1.1.9"/>
    </reaction>
</comment>
<dbReference type="SUPFAM" id="SSF50677">
    <property type="entry name" value="ValRS/IleRS/LeuRS editing domain"/>
    <property type="match status" value="1"/>
</dbReference>
<keyword evidence="3 12" id="KW-0963">Cytoplasm</keyword>
<keyword evidence="8 12" id="KW-0175">Coiled coil</keyword>
<dbReference type="InterPro" id="IPR037118">
    <property type="entry name" value="Val-tRNA_synth_C_sf"/>
</dbReference>
<evidence type="ECO:0000259" key="15">
    <source>
        <dbReference type="Pfam" id="PF10458"/>
    </source>
</evidence>
<dbReference type="FunFam" id="1.10.287.380:FF:000001">
    <property type="entry name" value="Valine--tRNA ligase"/>
    <property type="match status" value="1"/>
</dbReference>
<dbReference type="InterPro" id="IPR001412">
    <property type="entry name" value="aa-tRNA-synth_I_CS"/>
</dbReference>
<dbReference type="OrthoDB" id="9810365at2"/>
<dbReference type="InterPro" id="IPR013155">
    <property type="entry name" value="M/V/L/I-tRNA-synth_anticd-bd"/>
</dbReference>
<feature type="short sequence motif" description="'KMSKS' region" evidence="12">
    <location>
        <begin position="531"/>
        <end position="535"/>
    </location>
</feature>
<name>A0A4R1R4P6_9FIRM</name>
<dbReference type="Pfam" id="PF10458">
    <property type="entry name" value="Val_tRNA-synt_C"/>
    <property type="match status" value="1"/>
</dbReference>
<dbReference type="EMBL" id="SLUO01000002">
    <property type="protein sequence ID" value="TCL60471.1"/>
    <property type="molecule type" value="Genomic_DNA"/>
</dbReference>
<dbReference type="Gene3D" id="1.10.730.10">
    <property type="entry name" value="Isoleucyl-tRNA Synthetase, Domain 1"/>
    <property type="match status" value="1"/>
</dbReference>
<dbReference type="Pfam" id="PF00133">
    <property type="entry name" value="tRNA-synt_1"/>
    <property type="match status" value="1"/>
</dbReference>
<evidence type="ECO:0000256" key="7">
    <source>
        <dbReference type="ARBA" id="ARBA00022917"/>
    </source>
</evidence>
<dbReference type="InterPro" id="IPR010978">
    <property type="entry name" value="tRNA-bd_arm"/>
</dbReference>
<dbReference type="Pfam" id="PF08264">
    <property type="entry name" value="Anticodon_1"/>
    <property type="match status" value="1"/>
</dbReference>
<dbReference type="RefSeq" id="WP_031388986.1">
    <property type="nucleotide sequence ID" value="NZ_JPNB01000001.1"/>
</dbReference>
<dbReference type="CDD" id="cd00817">
    <property type="entry name" value="ValRS_core"/>
    <property type="match status" value="1"/>
</dbReference>
<dbReference type="Gene3D" id="1.10.287.380">
    <property type="entry name" value="Valyl-tRNA synthetase, C-terminal domain"/>
    <property type="match status" value="1"/>
</dbReference>
<gene>
    <name evidence="12" type="primary">valS</name>
    <name evidence="16" type="ORF">EDD76_102168</name>
</gene>
<dbReference type="SUPFAM" id="SSF46589">
    <property type="entry name" value="tRNA-binding arm"/>
    <property type="match status" value="1"/>
</dbReference>
<comment type="similarity">
    <text evidence="11 12">Belongs to the class-I aminoacyl-tRNA synthetase family. ValS type 1 subfamily.</text>
</comment>
<evidence type="ECO:0000256" key="9">
    <source>
        <dbReference type="ARBA" id="ARBA00023146"/>
    </source>
</evidence>
<dbReference type="PANTHER" id="PTHR11946:SF93">
    <property type="entry name" value="VALINE--TRNA LIGASE, CHLOROPLASTIC_MITOCHONDRIAL 2"/>
    <property type="match status" value="1"/>
</dbReference>
<dbReference type="FunFam" id="3.90.740.10:FF:000005">
    <property type="entry name" value="Valine--tRNA ligase, mitochondrial"/>
    <property type="match status" value="1"/>
</dbReference>
<evidence type="ECO:0000256" key="11">
    <source>
        <dbReference type="ARBA" id="ARBA00060830"/>
    </source>
</evidence>